<feature type="domain" description="Receptor L-domain" evidence="1">
    <location>
        <begin position="264"/>
        <end position="369"/>
    </location>
</feature>
<comment type="caution">
    <text evidence="2">The sequence shown here is derived from an EMBL/GenBank/DDBJ whole genome shotgun (WGS) entry which is preliminary data.</text>
</comment>
<evidence type="ECO:0000259" key="1">
    <source>
        <dbReference type="Pfam" id="PF01030"/>
    </source>
</evidence>
<sequence length="405" mass="44698">MAMLLATLSKKGNKITKKPTNTGKGNTLPKITKANYASILKNVASKSELKGEPFDAAESELTEKEVEELFRGKKTVRMCIRIAETNYAKLDLSSVQKIIVSGCKNKGEDIPALVVEDNQLLKKFFLSPKLVVEYGSGNLPMMRIQRNRDLENIDMLKYAFKNKNALILEDGECHITKELTTFNGITNCKIISGNITISSSIENPPANFRLQKISGCLRIDGTNITNIDFLSDVTYGQVTCTRGKHDSACRARPITSETISSFQNCKKILGNLEIIGWPEDVSQLQQAFGNVEEIHGQLLITNTSIKSTADIFKSLRVVENHGPTGRAVIIKDNSNLELIQIDSLESIHSDQKTAVIIQQPKAIITSKTSYRLRVSTSGKVELKAMVSNPDEGGMVPYFVSNTLNV</sequence>
<dbReference type="SUPFAM" id="SSF52058">
    <property type="entry name" value="L domain-like"/>
    <property type="match status" value="2"/>
</dbReference>
<organism evidence="2 3">
    <name type="scientific">Cylicocyclus nassatus</name>
    <name type="common">Nematode worm</name>
    <dbReference type="NCBI Taxonomy" id="53992"/>
    <lineage>
        <taxon>Eukaryota</taxon>
        <taxon>Metazoa</taxon>
        <taxon>Ecdysozoa</taxon>
        <taxon>Nematoda</taxon>
        <taxon>Chromadorea</taxon>
        <taxon>Rhabditida</taxon>
        <taxon>Rhabditina</taxon>
        <taxon>Rhabditomorpha</taxon>
        <taxon>Strongyloidea</taxon>
        <taxon>Strongylidae</taxon>
        <taxon>Cylicocyclus</taxon>
    </lineage>
</organism>
<name>A0AA36GUW0_CYLNA</name>
<keyword evidence="3" id="KW-1185">Reference proteome</keyword>
<reference evidence="2" key="1">
    <citation type="submission" date="2023-07" db="EMBL/GenBank/DDBJ databases">
        <authorList>
            <consortium name="CYATHOMIX"/>
        </authorList>
    </citation>
    <scope>NUCLEOTIDE SEQUENCE</scope>
    <source>
        <strain evidence="2">N/A</strain>
    </source>
</reference>
<dbReference type="PANTHER" id="PTHR21662:SF59">
    <property type="entry name" value="RECEPTOR PROTEIN-TYROSINE KINASE"/>
    <property type="match status" value="1"/>
</dbReference>
<proteinExistence type="predicted"/>
<dbReference type="InterPro" id="IPR036941">
    <property type="entry name" value="Rcpt_L-dom_sf"/>
</dbReference>
<accession>A0AA36GUW0</accession>
<dbReference type="Proteomes" id="UP001176961">
    <property type="component" value="Unassembled WGS sequence"/>
</dbReference>
<dbReference type="EMBL" id="CATQJL010000223">
    <property type="protein sequence ID" value="CAJ0598795.1"/>
    <property type="molecule type" value="Genomic_DNA"/>
</dbReference>
<dbReference type="PANTHER" id="PTHR21662">
    <property type="entry name" value="RECEPTOR PROTEIN-TYROSINE KINASE"/>
    <property type="match status" value="1"/>
</dbReference>
<dbReference type="InterPro" id="IPR053079">
    <property type="entry name" value="SPS2_domain"/>
</dbReference>
<protein>
    <recommendedName>
        <fullName evidence="1">Receptor L-domain domain-containing protein</fullName>
    </recommendedName>
</protein>
<evidence type="ECO:0000313" key="3">
    <source>
        <dbReference type="Proteomes" id="UP001176961"/>
    </source>
</evidence>
<evidence type="ECO:0000313" key="2">
    <source>
        <dbReference type="EMBL" id="CAJ0598795.1"/>
    </source>
</evidence>
<dbReference type="Pfam" id="PF01030">
    <property type="entry name" value="Recep_L_domain"/>
    <property type="match status" value="1"/>
</dbReference>
<dbReference type="AlphaFoldDB" id="A0AA36GUW0"/>
<dbReference type="Gene3D" id="3.80.20.20">
    <property type="entry name" value="Receptor L-domain"/>
    <property type="match status" value="1"/>
</dbReference>
<dbReference type="InterPro" id="IPR000494">
    <property type="entry name" value="Rcpt_L-dom"/>
</dbReference>
<gene>
    <name evidence="2" type="ORF">CYNAS_LOCUS10778</name>
</gene>